<protein>
    <submittedName>
        <fullName evidence="1">Uncharacterized protein</fullName>
    </submittedName>
</protein>
<organism evidence="1 2">
    <name type="scientific">Vibrio parahaemolyticus</name>
    <dbReference type="NCBI Taxonomy" id="670"/>
    <lineage>
        <taxon>Bacteria</taxon>
        <taxon>Pseudomonadati</taxon>
        <taxon>Pseudomonadota</taxon>
        <taxon>Gammaproteobacteria</taxon>
        <taxon>Vibrionales</taxon>
        <taxon>Vibrionaceae</taxon>
        <taxon>Vibrio</taxon>
    </lineage>
</organism>
<dbReference type="RefSeq" id="WP_086482399.1">
    <property type="nucleotide sequence ID" value="NZ_CP034302.1"/>
</dbReference>
<evidence type="ECO:0000313" key="2">
    <source>
        <dbReference type="Proteomes" id="UP000464718"/>
    </source>
</evidence>
<sequence length="150" mass="17420">MANENYYELMQLVETQKCRYQEWRLLMHKRLEGLRAYVATYLGVESARYHDGDHRYVELFTPDKRPFHISNDDIITLIGNSLVVSVLMVIAIEFDGGIEPCSCLLQARHTQGAVEFKVAEKKNLWTTKLDEVTAQIMKKIKSSLSYHPLR</sequence>
<dbReference type="EMBL" id="CP034302">
    <property type="protein sequence ID" value="QHH13258.1"/>
    <property type="molecule type" value="Genomic_DNA"/>
</dbReference>
<proteinExistence type="predicted"/>
<gene>
    <name evidence="1" type="ORF">EHC69_28795</name>
</gene>
<geneLocation type="plasmid" evidence="2">
    <name>pvpsd2016-3</name>
</geneLocation>
<dbReference type="AlphaFoldDB" id="A0AAX1G0P0"/>
<reference evidence="1 2" key="1">
    <citation type="submission" date="2018-12" db="EMBL/GenBank/DDBJ databases">
        <title>Genomic insights into the evolutionary origins and pathogenicity of five Vibrio parahaemolyticus strains isolated from the shrimp with acute hepatopancreatic necrosis disease (AHPND).</title>
        <authorList>
            <person name="Yang Q."/>
            <person name="Dong X."/>
            <person name="Xie G."/>
            <person name="Fu S."/>
            <person name="Zou P."/>
            <person name="Sun J."/>
            <person name="Wang Y."/>
            <person name="Huang J."/>
        </authorList>
    </citation>
    <scope>NUCLEOTIDE SEQUENCE [LARGE SCALE GENOMIC DNA]</scope>
    <source>
        <strain evidence="1 2">20160303005-1</strain>
        <plasmid evidence="2">pvpsd2016-3</plasmid>
    </source>
</reference>
<name>A0AAX1G0P0_VIBPH</name>
<keyword evidence="1" id="KW-0614">Plasmid</keyword>
<evidence type="ECO:0000313" key="1">
    <source>
        <dbReference type="EMBL" id="QHH13258.1"/>
    </source>
</evidence>
<accession>A0AAX1G0P0</accession>
<dbReference type="Proteomes" id="UP000464718">
    <property type="component" value="Plasmid pvpsd2016-3"/>
</dbReference>